<accession>A0AAW1VE76</accession>
<evidence type="ECO:0000313" key="3">
    <source>
        <dbReference type="Proteomes" id="UP001431783"/>
    </source>
</evidence>
<dbReference type="EMBL" id="JARQZJ010000129">
    <property type="protein sequence ID" value="KAK9891609.1"/>
    <property type="molecule type" value="Genomic_DNA"/>
</dbReference>
<dbReference type="Proteomes" id="UP001431783">
    <property type="component" value="Unassembled WGS sequence"/>
</dbReference>
<dbReference type="AlphaFoldDB" id="A0AAW1VE76"/>
<organism evidence="2 3">
    <name type="scientific">Henosepilachna vigintioctopunctata</name>
    <dbReference type="NCBI Taxonomy" id="420089"/>
    <lineage>
        <taxon>Eukaryota</taxon>
        <taxon>Metazoa</taxon>
        <taxon>Ecdysozoa</taxon>
        <taxon>Arthropoda</taxon>
        <taxon>Hexapoda</taxon>
        <taxon>Insecta</taxon>
        <taxon>Pterygota</taxon>
        <taxon>Neoptera</taxon>
        <taxon>Endopterygota</taxon>
        <taxon>Coleoptera</taxon>
        <taxon>Polyphaga</taxon>
        <taxon>Cucujiformia</taxon>
        <taxon>Coccinelloidea</taxon>
        <taxon>Coccinellidae</taxon>
        <taxon>Epilachninae</taxon>
        <taxon>Epilachnini</taxon>
        <taxon>Henosepilachna</taxon>
    </lineage>
</organism>
<keyword evidence="3" id="KW-1185">Reference proteome</keyword>
<evidence type="ECO:0000313" key="2">
    <source>
        <dbReference type="EMBL" id="KAK9891609.1"/>
    </source>
</evidence>
<name>A0AAW1VE76_9CUCU</name>
<evidence type="ECO:0000256" key="1">
    <source>
        <dbReference type="SAM" id="MobiDB-lite"/>
    </source>
</evidence>
<gene>
    <name evidence="2" type="ORF">WA026_015573</name>
</gene>
<proteinExistence type="predicted"/>
<comment type="caution">
    <text evidence="2">The sequence shown here is derived from an EMBL/GenBank/DDBJ whole genome shotgun (WGS) entry which is preliminary data.</text>
</comment>
<sequence>MYCASSKAGTSSGKLENVAEDFRNKSEADFNPAKNSLTNDFGRRVNNENLRKNAIFHENYSLSGRTYGTTTFEHFAKEGSPRYQDLWLKNPINPFAVTSVHSMSQSIPDKMESENAKKKLSSCVNLSKRKSGLFNMFPESNNDFLKSGSLSNHASASNSEQKLSDISTPKQSSEYLEGDGSGPKYQKKYDIERPQTSDYPNPLNMFPNTQIVPDIIPGNKHFFRSGKLMSEELKSSDCMEYIKKCLEDLDM</sequence>
<reference evidence="2 3" key="1">
    <citation type="submission" date="2023-03" db="EMBL/GenBank/DDBJ databases">
        <title>Genome insight into feeding habits of ladybird beetles.</title>
        <authorList>
            <person name="Li H.-S."/>
            <person name="Huang Y.-H."/>
            <person name="Pang H."/>
        </authorList>
    </citation>
    <scope>NUCLEOTIDE SEQUENCE [LARGE SCALE GENOMIC DNA]</scope>
    <source>
        <strain evidence="2">SYSU_2023b</strain>
        <tissue evidence="2">Whole body</tissue>
    </source>
</reference>
<protein>
    <submittedName>
        <fullName evidence="2">Uncharacterized protein</fullName>
    </submittedName>
</protein>
<feature type="region of interest" description="Disordered" evidence="1">
    <location>
        <begin position="151"/>
        <end position="187"/>
    </location>
</feature>
<feature type="compositionally biased region" description="Polar residues" evidence="1">
    <location>
        <begin position="151"/>
        <end position="174"/>
    </location>
</feature>